<evidence type="ECO:0000313" key="2">
    <source>
        <dbReference type="WBParaSite" id="PS1159_v2.g24751.t1"/>
    </source>
</evidence>
<evidence type="ECO:0000313" key="1">
    <source>
        <dbReference type="Proteomes" id="UP000887580"/>
    </source>
</evidence>
<dbReference type="WBParaSite" id="PS1159_v2.g24751.t1">
    <property type="protein sequence ID" value="PS1159_v2.g24751.t1"/>
    <property type="gene ID" value="PS1159_v2.g24751"/>
</dbReference>
<protein>
    <submittedName>
        <fullName evidence="2">Uncharacterized protein</fullName>
    </submittedName>
</protein>
<sequence length="93" mass="10959">MEVVTPDSVKELVKIPHFSKLNRFTLEDIPESFDIQTYYEYIKGNKKTKICLGFDNEYSDEYLALLQTIVYEIGATENRDYKFPHITIDPMED</sequence>
<reference evidence="2" key="1">
    <citation type="submission" date="2022-11" db="UniProtKB">
        <authorList>
            <consortium name="WormBaseParasite"/>
        </authorList>
    </citation>
    <scope>IDENTIFICATION</scope>
</reference>
<accession>A0AC35G835</accession>
<organism evidence="1 2">
    <name type="scientific">Panagrolaimus sp. PS1159</name>
    <dbReference type="NCBI Taxonomy" id="55785"/>
    <lineage>
        <taxon>Eukaryota</taxon>
        <taxon>Metazoa</taxon>
        <taxon>Ecdysozoa</taxon>
        <taxon>Nematoda</taxon>
        <taxon>Chromadorea</taxon>
        <taxon>Rhabditida</taxon>
        <taxon>Tylenchina</taxon>
        <taxon>Panagrolaimomorpha</taxon>
        <taxon>Panagrolaimoidea</taxon>
        <taxon>Panagrolaimidae</taxon>
        <taxon>Panagrolaimus</taxon>
    </lineage>
</organism>
<proteinExistence type="predicted"/>
<name>A0AC35G835_9BILA</name>
<dbReference type="Proteomes" id="UP000887580">
    <property type="component" value="Unplaced"/>
</dbReference>